<evidence type="ECO:0000313" key="1">
    <source>
        <dbReference type="EMBL" id="EQD48424.1"/>
    </source>
</evidence>
<protein>
    <submittedName>
        <fullName evidence="1">Uncharacterized protein</fullName>
    </submittedName>
</protein>
<dbReference type="EMBL" id="AUZY01007864">
    <property type="protein sequence ID" value="EQD48424.1"/>
    <property type="molecule type" value="Genomic_DNA"/>
</dbReference>
<name>T1B642_9ZZZZ</name>
<gene>
    <name evidence="1" type="ORF">B1B_12048</name>
</gene>
<comment type="caution">
    <text evidence="1">The sequence shown here is derived from an EMBL/GenBank/DDBJ whole genome shotgun (WGS) entry which is preliminary data.</text>
</comment>
<reference evidence="1" key="1">
    <citation type="submission" date="2013-08" db="EMBL/GenBank/DDBJ databases">
        <authorList>
            <person name="Mendez C."/>
            <person name="Richter M."/>
            <person name="Ferrer M."/>
            <person name="Sanchez J."/>
        </authorList>
    </citation>
    <scope>NUCLEOTIDE SEQUENCE</scope>
</reference>
<reference evidence="1" key="2">
    <citation type="journal article" date="2014" name="ISME J.">
        <title>Microbial stratification in low pH oxic and suboxic macroscopic growths along an acid mine drainage.</title>
        <authorList>
            <person name="Mendez-Garcia C."/>
            <person name="Mesa V."/>
            <person name="Sprenger R.R."/>
            <person name="Richter M."/>
            <person name="Diez M.S."/>
            <person name="Solano J."/>
            <person name="Bargiela R."/>
            <person name="Golyshina O.V."/>
            <person name="Manteca A."/>
            <person name="Ramos J.L."/>
            <person name="Gallego J.R."/>
            <person name="Llorente I."/>
            <person name="Martins Dos Santos V.A."/>
            <person name="Jensen O.N."/>
            <person name="Pelaez A.I."/>
            <person name="Sanchez J."/>
            <person name="Ferrer M."/>
        </authorList>
    </citation>
    <scope>NUCLEOTIDE SEQUENCE</scope>
</reference>
<proteinExistence type="predicted"/>
<feature type="non-terminal residue" evidence="1">
    <location>
        <position position="1"/>
    </location>
</feature>
<organism evidence="1">
    <name type="scientific">mine drainage metagenome</name>
    <dbReference type="NCBI Taxonomy" id="410659"/>
    <lineage>
        <taxon>unclassified sequences</taxon>
        <taxon>metagenomes</taxon>
        <taxon>ecological metagenomes</taxon>
    </lineage>
</organism>
<feature type="non-terminal residue" evidence="1">
    <location>
        <position position="163"/>
    </location>
</feature>
<sequence>TVLRIGSPRDDPLPRDFWGCVDFLIDSTRERKSDGDRTNPRVQDKEIDVFAWRPFGDGRPGQIIVVAQCAAGKNWTDKGRIPLDVWRDYIAWIHPPVAALAIPFVHHDGLRGAGTWRESSLNHTAILMDRLRITTSCMLTSERTKIEPELEAWDGPLRATLRT</sequence>
<accession>T1B642</accession>
<dbReference type="AlphaFoldDB" id="T1B642"/>